<proteinExistence type="predicted"/>
<dbReference type="PaxDb" id="7159-AAEL011128-PA"/>
<feature type="transmembrane region" description="Helical" evidence="1">
    <location>
        <begin position="53"/>
        <end position="71"/>
    </location>
</feature>
<name>Q16QZ3_AEDAE</name>
<dbReference type="EMBL" id="CH477727">
    <property type="protein sequence ID" value="EAT36829.1"/>
    <property type="molecule type" value="Genomic_DNA"/>
</dbReference>
<dbReference type="AlphaFoldDB" id="Q16QZ3"/>
<reference evidence="2" key="2">
    <citation type="journal article" date="2007" name="Science">
        <title>Genome sequence of Aedes aegypti, a major arbovirus vector.</title>
        <authorList>
            <person name="Nene V."/>
            <person name="Wortman J.R."/>
            <person name="Lawson D."/>
            <person name="Haas B."/>
            <person name="Kodira C."/>
            <person name="Tu Z.J."/>
            <person name="Loftus B."/>
            <person name="Xi Z."/>
            <person name="Megy K."/>
            <person name="Grabherr M."/>
            <person name="Ren Q."/>
            <person name="Zdobnov E.M."/>
            <person name="Lobo N.F."/>
            <person name="Campbell K.S."/>
            <person name="Brown S.E."/>
            <person name="Bonaldo M.F."/>
            <person name="Zhu J."/>
            <person name="Sinkins S.P."/>
            <person name="Hogenkamp D.G."/>
            <person name="Amedeo P."/>
            <person name="Arensburger P."/>
            <person name="Atkinson P.W."/>
            <person name="Bidwell S."/>
            <person name="Biedler J."/>
            <person name="Birney E."/>
            <person name="Bruggner R.V."/>
            <person name="Costas J."/>
            <person name="Coy M.R."/>
            <person name="Crabtree J."/>
            <person name="Crawford M."/>
            <person name="Debruyn B."/>
            <person name="Decaprio D."/>
            <person name="Eiglmeier K."/>
            <person name="Eisenstadt E."/>
            <person name="El-Dorry H."/>
            <person name="Gelbart W.M."/>
            <person name="Gomes S.L."/>
            <person name="Hammond M."/>
            <person name="Hannick L.I."/>
            <person name="Hogan J.R."/>
            <person name="Holmes M.H."/>
            <person name="Jaffe D."/>
            <person name="Johnston J.S."/>
            <person name="Kennedy R.C."/>
            <person name="Koo H."/>
            <person name="Kravitz S."/>
            <person name="Kriventseva E.V."/>
            <person name="Kulp D."/>
            <person name="Labutti K."/>
            <person name="Lee E."/>
            <person name="Li S."/>
            <person name="Lovin D.D."/>
            <person name="Mao C."/>
            <person name="Mauceli E."/>
            <person name="Menck C.F."/>
            <person name="Miller J.R."/>
            <person name="Montgomery P."/>
            <person name="Mori A."/>
            <person name="Nascimento A.L."/>
            <person name="Naveira H.F."/>
            <person name="Nusbaum C."/>
            <person name="O'leary S."/>
            <person name="Orvis J."/>
            <person name="Pertea M."/>
            <person name="Quesneville H."/>
            <person name="Reidenbach K.R."/>
            <person name="Rogers Y.H."/>
            <person name="Roth C.W."/>
            <person name="Schneider J.R."/>
            <person name="Schatz M."/>
            <person name="Shumway M."/>
            <person name="Stanke M."/>
            <person name="Stinson E.O."/>
            <person name="Tubio J.M."/>
            <person name="Vanzee J.P."/>
            <person name="Verjovski-Almeida S."/>
            <person name="Werner D."/>
            <person name="White O."/>
            <person name="Wyder S."/>
            <person name="Zeng Q."/>
            <person name="Zhao Q."/>
            <person name="Zhao Y."/>
            <person name="Hill C.A."/>
            <person name="Raikhel A.S."/>
            <person name="Soares M.B."/>
            <person name="Knudson D.L."/>
            <person name="Lee N.H."/>
            <person name="Galagan J."/>
            <person name="Salzberg S.L."/>
            <person name="Paulsen I.T."/>
            <person name="Dimopoulos G."/>
            <person name="Collins F.H."/>
            <person name="Birren B."/>
            <person name="Fraser-Liggett C.M."/>
            <person name="Severson D.W."/>
        </authorList>
    </citation>
    <scope>NUCLEOTIDE SEQUENCE [LARGE SCALE GENOMIC DNA]</scope>
    <source>
        <strain evidence="2">Liverpool</strain>
    </source>
</reference>
<keyword evidence="1" id="KW-0472">Membrane</keyword>
<gene>
    <name evidence="2" type="ORF">AaeL_AAEL011128</name>
</gene>
<keyword evidence="1" id="KW-0812">Transmembrane</keyword>
<dbReference type="HOGENOM" id="CLU_2656442_0_0_1"/>
<dbReference type="Proteomes" id="UP000682892">
    <property type="component" value="Unassembled WGS sequence"/>
</dbReference>
<evidence type="ECO:0000313" key="2">
    <source>
        <dbReference type="EMBL" id="EAT36829.1"/>
    </source>
</evidence>
<reference evidence="2" key="1">
    <citation type="submission" date="2005-10" db="EMBL/GenBank/DDBJ databases">
        <authorList>
            <person name="Loftus B.J."/>
            <person name="Nene V.M."/>
            <person name="Hannick L.I."/>
            <person name="Bidwell S."/>
            <person name="Haas B."/>
            <person name="Amedeo P."/>
            <person name="Orvis J."/>
            <person name="Wortman J.R."/>
            <person name="White O.R."/>
            <person name="Salzberg S."/>
            <person name="Shumway M."/>
            <person name="Koo H."/>
            <person name="Zhao Y."/>
            <person name="Holmes M."/>
            <person name="Miller J."/>
            <person name="Schatz M."/>
            <person name="Pop M."/>
            <person name="Pai G."/>
            <person name="Utterback T."/>
            <person name="Rogers Y.-H."/>
            <person name="Kravitz S."/>
            <person name="Fraser C.M."/>
        </authorList>
    </citation>
    <scope>NUCLEOTIDE SEQUENCE</scope>
    <source>
        <strain evidence="2">Liverpool</strain>
    </source>
</reference>
<evidence type="ECO:0000313" key="3">
    <source>
        <dbReference type="Proteomes" id="UP000682892"/>
    </source>
</evidence>
<feature type="non-terminal residue" evidence="2">
    <location>
        <position position="1"/>
    </location>
</feature>
<sequence length="76" mass="8656">LKTLANAFRRVSIFVHFFSNKYVNIKRVFCRTSQTDLNDRIGHCPFAKISNSLGFIGLIMSVCVFVCDLLGRVKND</sequence>
<accession>Q16QZ3</accession>
<reference evidence="2" key="3">
    <citation type="submission" date="2012-09" db="EMBL/GenBank/DDBJ databases">
        <authorList>
            <consortium name="VectorBase"/>
        </authorList>
    </citation>
    <scope>NUCLEOTIDE SEQUENCE</scope>
    <source>
        <strain evidence="2">Liverpool</strain>
    </source>
</reference>
<keyword evidence="1" id="KW-1133">Transmembrane helix</keyword>
<organism evidence="2 3">
    <name type="scientific">Aedes aegypti</name>
    <name type="common">Yellowfever mosquito</name>
    <name type="synonym">Culex aegypti</name>
    <dbReference type="NCBI Taxonomy" id="7159"/>
    <lineage>
        <taxon>Eukaryota</taxon>
        <taxon>Metazoa</taxon>
        <taxon>Ecdysozoa</taxon>
        <taxon>Arthropoda</taxon>
        <taxon>Hexapoda</taxon>
        <taxon>Insecta</taxon>
        <taxon>Pterygota</taxon>
        <taxon>Neoptera</taxon>
        <taxon>Endopterygota</taxon>
        <taxon>Diptera</taxon>
        <taxon>Nematocera</taxon>
        <taxon>Culicoidea</taxon>
        <taxon>Culicidae</taxon>
        <taxon>Culicinae</taxon>
        <taxon>Aedini</taxon>
        <taxon>Aedes</taxon>
        <taxon>Stegomyia</taxon>
    </lineage>
</organism>
<protein>
    <submittedName>
        <fullName evidence="2">AAEL011128-PA</fullName>
    </submittedName>
</protein>
<evidence type="ECO:0000256" key="1">
    <source>
        <dbReference type="SAM" id="Phobius"/>
    </source>
</evidence>